<name>A0AAD9HR74_9PEZI</name>
<dbReference type="EMBL" id="MU842819">
    <property type="protein sequence ID" value="KAK2033736.1"/>
    <property type="molecule type" value="Genomic_DNA"/>
</dbReference>
<comment type="caution">
    <text evidence="1">The sequence shown here is derived from an EMBL/GenBank/DDBJ whole genome shotgun (WGS) entry which is preliminary data.</text>
</comment>
<evidence type="ECO:0000313" key="2">
    <source>
        <dbReference type="Proteomes" id="UP001232148"/>
    </source>
</evidence>
<sequence length="177" mass="19508">MPGDGYIVVWSKFSRGVNCVPNLVWWACLAKRAMTVDASVSRRVSKEGRARRRQVLVPHSARGRHWRFLVRARGRGEAEREGGEKRTCWVVLGRLMIQTEIDGRAMDTKDGTVDNSGSKTGWRVQRHGGTRYGTVCTLGPQVKKAKAQLQVLLCCPPPEAAGIRTAAGVLRGALDGR</sequence>
<keyword evidence="2" id="KW-1185">Reference proteome</keyword>
<protein>
    <submittedName>
        <fullName evidence="1">Uncharacterized protein</fullName>
    </submittedName>
</protein>
<evidence type="ECO:0000313" key="1">
    <source>
        <dbReference type="EMBL" id="KAK2033736.1"/>
    </source>
</evidence>
<organism evidence="1 2">
    <name type="scientific">Colletotrichum zoysiae</name>
    <dbReference type="NCBI Taxonomy" id="1216348"/>
    <lineage>
        <taxon>Eukaryota</taxon>
        <taxon>Fungi</taxon>
        <taxon>Dikarya</taxon>
        <taxon>Ascomycota</taxon>
        <taxon>Pezizomycotina</taxon>
        <taxon>Sordariomycetes</taxon>
        <taxon>Hypocreomycetidae</taxon>
        <taxon>Glomerellales</taxon>
        <taxon>Glomerellaceae</taxon>
        <taxon>Colletotrichum</taxon>
        <taxon>Colletotrichum graminicola species complex</taxon>
    </lineage>
</organism>
<proteinExistence type="predicted"/>
<reference evidence="1" key="1">
    <citation type="submission" date="2021-06" db="EMBL/GenBank/DDBJ databases">
        <title>Comparative genomics, transcriptomics and evolutionary studies reveal genomic signatures of adaptation to plant cell wall in hemibiotrophic fungi.</title>
        <authorList>
            <consortium name="DOE Joint Genome Institute"/>
            <person name="Baroncelli R."/>
            <person name="Diaz J.F."/>
            <person name="Benocci T."/>
            <person name="Peng M."/>
            <person name="Battaglia E."/>
            <person name="Haridas S."/>
            <person name="Andreopoulos W."/>
            <person name="Labutti K."/>
            <person name="Pangilinan J."/>
            <person name="Floch G.L."/>
            <person name="Makela M.R."/>
            <person name="Henrissat B."/>
            <person name="Grigoriev I.V."/>
            <person name="Crouch J.A."/>
            <person name="De Vries R.P."/>
            <person name="Sukno S.A."/>
            <person name="Thon M.R."/>
        </authorList>
    </citation>
    <scope>NUCLEOTIDE SEQUENCE</scope>
    <source>
        <strain evidence="1">MAFF235873</strain>
    </source>
</reference>
<dbReference type="Proteomes" id="UP001232148">
    <property type="component" value="Unassembled WGS sequence"/>
</dbReference>
<gene>
    <name evidence="1" type="ORF">LX32DRAFT_41413</name>
</gene>
<dbReference type="AlphaFoldDB" id="A0AAD9HR74"/>
<accession>A0AAD9HR74</accession>